<sequence length="129" mass="14635">MKNIRFPVFLSLLAGLILMSACARPETTERLSGKTKHWEASVEYHHREDTSEEKLMIRYIGGEAAFVGPVHYLLKSGQNVLSEEKTFLDGNGQVVMNSVLKDTSPVEGTDRLTLEIRWDEQKEEVLLTK</sequence>
<evidence type="ECO:0000313" key="2">
    <source>
        <dbReference type="EMBL" id="MBH8594814.1"/>
    </source>
</evidence>
<name>A0A8I1A4R9_THEIN</name>
<keyword evidence="3" id="KW-1185">Reference proteome</keyword>
<organism evidence="2 3">
    <name type="scientific">Thermoactinomyces intermedius</name>
    <dbReference type="NCBI Taxonomy" id="2024"/>
    <lineage>
        <taxon>Bacteria</taxon>
        <taxon>Bacillati</taxon>
        <taxon>Bacillota</taxon>
        <taxon>Bacilli</taxon>
        <taxon>Bacillales</taxon>
        <taxon>Thermoactinomycetaceae</taxon>
        <taxon>Thermoactinomyces</taxon>
    </lineage>
</organism>
<evidence type="ECO:0000313" key="3">
    <source>
        <dbReference type="Proteomes" id="UP000633619"/>
    </source>
</evidence>
<dbReference type="RefSeq" id="WP_181732473.1">
    <property type="nucleotide sequence ID" value="NZ_JACEIR010000008.1"/>
</dbReference>
<dbReference type="AlphaFoldDB" id="A0A8I1A4R9"/>
<dbReference type="PROSITE" id="PS51257">
    <property type="entry name" value="PROKAR_LIPOPROTEIN"/>
    <property type="match status" value="1"/>
</dbReference>
<accession>A0A8I1A4R9</accession>
<dbReference type="EMBL" id="JAECVW010000002">
    <property type="protein sequence ID" value="MBH8594814.1"/>
    <property type="molecule type" value="Genomic_DNA"/>
</dbReference>
<comment type="caution">
    <text evidence="2">The sequence shown here is derived from an EMBL/GenBank/DDBJ whole genome shotgun (WGS) entry which is preliminary data.</text>
</comment>
<feature type="chain" id="PRO_5034867384" description="Lipoprotein" evidence="1">
    <location>
        <begin position="24"/>
        <end position="129"/>
    </location>
</feature>
<proteinExistence type="predicted"/>
<evidence type="ECO:0008006" key="4">
    <source>
        <dbReference type="Google" id="ProtNLM"/>
    </source>
</evidence>
<dbReference type="Proteomes" id="UP000633619">
    <property type="component" value="Unassembled WGS sequence"/>
</dbReference>
<protein>
    <recommendedName>
        <fullName evidence="4">Lipoprotein</fullName>
    </recommendedName>
</protein>
<feature type="signal peptide" evidence="1">
    <location>
        <begin position="1"/>
        <end position="23"/>
    </location>
</feature>
<gene>
    <name evidence="2" type="ORF">I8U20_05655</name>
</gene>
<evidence type="ECO:0000256" key="1">
    <source>
        <dbReference type="SAM" id="SignalP"/>
    </source>
</evidence>
<keyword evidence="1" id="KW-0732">Signal</keyword>
<reference evidence="2 3" key="1">
    <citation type="submission" date="2020-12" db="EMBL/GenBank/DDBJ databases">
        <title>WGS of Thermoactinomyces spp.</title>
        <authorList>
            <person name="Cheng K."/>
        </authorList>
    </citation>
    <scope>NUCLEOTIDE SEQUENCE [LARGE SCALE GENOMIC DNA]</scope>
    <source>
        <strain evidence="3">CICC 10671\DSM 43846</strain>
    </source>
</reference>